<sequence length="28" mass="3405">MNIYAPNNLLYEIICSRFLNQLYLPFLK</sequence>
<organism evidence="1">
    <name type="scientific">Anguilla anguilla</name>
    <name type="common">European freshwater eel</name>
    <name type="synonym">Muraena anguilla</name>
    <dbReference type="NCBI Taxonomy" id="7936"/>
    <lineage>
        <taxon>Eukaryota</taxon>
        <taxon>Metazoa</taxon>
        <taxon>Chordata</taxon>
        <taxon>Craniata</taxon>
        <taxon>Vertebrata</taxon>
        <taxon>Euteleostomi</taxon>
        <taxon>Actinopterygii</taxon>
        <taxon>Neopterygii</taxon>
        <taxon>Teleostei</taxon>
        <taxon>Anguilliformes</taxon>
        <taxon>Anguillidae</taxon>
        <taxon>Anguilla</taxon>
    </lineage>
</organism>
<reference evidence="1" key="1">
    <citation type="submission" date="2014-11" db="EMBL/GenBank/DDBJ databases">
        <authorList>
            <person name="Amaro Gonzalez C."/>
        </authorList>
    </citation>
    <scope>NUCLEOTIDE SEQUENCE</scope>
</reference>
<reference evidence="1" key="2">
    <citation type="journal article" date="2015" name="Fish Shellfish Immunol.">
        <title>Early steps in the European eel (Anguilla anguilla)-Vibrio vulnificus interaction in the gills: Role of the RtxA13 toxin.</title>
        <authorList>
            <person name="Callol A."/>
            <person name="Pajuelo D."/>
            <person name="Ebbesson L."/>
            <person name="Teles M."/>
            <person name="MacKenzie S."/>
            <person name="Amaro C."/>
        </authorList>
    </citation>
    <scope>NUCLEOTIDE SEQUENCE</scope>
</reference>
<proteinExistence type="predicted"/>
<protein>
    <submittedName>
        <fullName evidence="1">Uncharacterized protein</fullName>
    </submittedName>
</protein>
<dbReference type="EMBL" id="GBXM01104213">
    <property type="protein sequence ID" value="JAH04364.1"/>
    <property type="molecule type" value="Transcribed_RNA"/>
</dbReference>
<name>A0A0E9PIN3_ANGAN</name>
<evidence type="ECO:0000313" key="1">
    <source>
        <dbReference type="EMBL" id="JAH04364.1"/>
    </source>
</evidence>
<dbReference type="AlphaFoldDB" id="A0A0E9PIN3"/>
<accession>A0A0E9PIN3</accession>